<dbReference type="Pfam" id="PF13483">
    <property type="entry name" value="Lactamase_B_3"/>
    <property type="match status" value="1"/>
</dbReference>
<dbReference type="RefSeq" id="WP_311633028.1">
    <property type="nucleotide sequence ID" value="NZ_JAVREN010000054.1"/>
</dbReference>
<dbReference type="InterPro" id="IPR050114">
    <property type="entry name" value="UPF0173_UPF0282_UlaG_hydrolase"/>
</dbReference>
<dbReference type="EMBL" id="JAVREN010000054">
    <property type="protein sequence ID" value="MDT0310054.1"/>
    <property type="molecule type" value="Genomic_DNA"/>
</dbReference>
<protein>
    <submittedName>
        <fullName evidence="1">MBL fold metallo-hydrolase</fullName>
    </submittedName>
</protein>
<evidence type="ECO:0000313" key="1">
    <source>
        <dbReference type="EMBL" id="MDT0310054.1"/>
    </source>
</evidence>
<dbReference type="SUPFAM" id="SSF56281">
    <property type="entry name" value="Metallo-hydrolase/oxidoreductase"/>
    <property type="match status" value="1"/>
</dbReference>
<dbReference type="PANTHER" id="PTHR43546:SF3">
    <property type="entry name" value="UPF0173 METAL-DEPENDENT HYDROLASE MJ1163"/>
    <property type="match status" value="1"/>
</dbReference>
<keyword evidence="2" id="KW-1185">Reference proteome</keyword>
<dbReference type="PANTHER" id="PTHR43546">
    <property type="entry name" value="UPF0173 METAL-DEPENDENT HYDROLASE MJ1163-RELATED"/>
    <property type="match status" value="1"/>
</dbReference>
<dbReference type="Proteomes" id="UP001183388">
    <property type="component" value="Unassembled WGS sequence"/>
</dbReference>
<evidence type="ECO:0000313" key="2">
    <source>
        <dbReference type="Proteomes" id="UP001183388"/>
    </source>
</evidence>
<comment type="caution">
    <text evidence="1">The sequence shown here is derived from an EMBL/GenBank/DDBJ whole genome shotgun (WGS) entry which is preliminary data.</text>
</comment>
<dbReference type="Gene3D" id="3.60.15.10">
    <property type="entry name" value="Ribonuclease Z/Hydroxyacylglutathione hydrolase-like"/>
    <property type="match status" value="1"/>
</dbReference>
<sequence>MKITHYGHACVLAELETPAGPARVLFDPGAYDQGFEELTGLDAVLITHEHPDHLDAGRLAALHQANPSARVLAGPGAAARLAEAGIAHAEPADGARVTVAGAAPVRAVAGEHAVIHPDLPCVPNTGYLLGDSLYHPGDAFTLPPGEVDVLLLPTGGPWMKASEAIDFLRAVAPRVAVPVHQAGLADVHRDLHYHLFRTLGPQGTEVRVLTPGVAAAL</sequence>
<dbReference type="InterPro" id="IPR036866">
    <property type="entry name" value="RibonucZ/Hydroxyglut_hydro"/>
</dbReference>
<proteinExistence type="predicted"/>
<gene>
    <name evidence="1" type="ORF">RM780_24315</name>
</gene>
<name>A0ABU2LEP4_9ACTN</name>
<accession>A0ABU2LEP4</accession>
<reference evidence="2" key="1">
    <citation type="submission" date="2023-07" db="EMBL/GenBank/DDBJ databases">
        <title>30 novel species of actinomycetes from the DSMZ collection.</title>
        <authorList>
            <person name="Nouioui I."/>
        </authorList>
    </citation>
    <scope>NUCLEOTIDE SEQUENCE [LARGE SCALE GENOMIC DNA]</scope>
    <source>
        <strain evidence="2">DSM 44917</strain>
    </source>
</reference>
<organism evidence="1 2">
    <name type="scientific">Streptomyces boetiae</name>
    <dbReference type="NCBI Taxonomy" id="3075541"/>
    <lineage>
        <taxon>Bacteria</taxon>
        <taxon>Bacillati</taxon>
        <taxon>Actinomycetota</taxon>
        <taxon>Actinomycetes</taxon>
        <taxon>Kitasatosporales</taxon>
        <taxon>Streptomycetaceae</taxon>
        <taxon>Streptomyces</taxon>
    </lineage>
</organism>